<reference evidence="6 7" key="2">
    <citation type="submission" date="2017-04" db="EMBL/GenBank/DDBJ databases">
        <title>CpG methylation of centromeres and impact of large insertions on vertebrate speciation.</title>
        <authorList>
            <person name="Ichikawa K."/>
            <person name="Yoshimura J."/>
            <person name="Morishita S."/>
        </authorList>
    </citation>
    <scope>NUCLEOTIDE SEQUENCE</scope>
    <source>
        <strain evidence="6 7">HSOK</strain>
    </source>
</reference>
<dbReference type="GO" id="GO:0008270">
    <property type="term" value="F:zinc ion binding"/>
    <property type="evidence" value="ECO:0007669"/>
    <property type="project" value="UniProtKB-UniRule"/>
</dbReference>
<comment type="similarity">
    <text evidence="1 4">Belongs to the alpha-carbonic anhydrase family.</text>
</comment>
<dbReference type="InterPro" id="IPR018338">
    <property type="entry name" value="Carbonic_anhydrase_a-class_CS"/>
</dbReference>
<reference evidence="6" key="4">
    <citation type="submission" date="2025-09" db="UniProtKB">
        <authorList>
            <consortium name="Ensembl"/>
        </authorList>
    </citation>
    <scope>IDENTIFICATION</scope>
    <source>
        <strain evidence="6">HSOK</strain>
    </source>
</reference>
<dbReference type="Pfam" id="PF00194">
    <property type="entry name" value="Carb_anhydrase"/>
    <property type="match status" value="1"/>
</dbReference>
<name>A0A3P9JCA5_ORYLA</name>
<comment type="function">
    <text evidence="4">Reversible hydration of carbon dioxide.</text>
</comment>
<keyword evidence="3 4" id="KW-0862">Zinc</keyword>
<dbReference type="SMART" id="SM01057">
    <property type="entry name" value="Carb_anhydrase"/>
    <property type="match status" value="1"/>
</dbReference>
<evidence type="ECO:0000256" key="2">
    <source>
        <dbReference type="ARBA" id="ARBA00022723"/>
    </source>
</evidence>
<dbReference type="InterPro" id="IPR001148">
    <property type="entry name" value="CA_dom"/>
</dbReference>
<dbReference type="EC" id="4.2.1.1" evidence="4"/>
<evidence type="ECO:0000256" key="3">
    <source>
        <dbReference type="ARBA" id="ARBA00022833"/>
    </source>
</evidence>
<dbReference type="InterPro" id="IPR036398">
    <property type="entry name" value="CA_dom_sf"/>
</dbReference>
<comment type="cofactor">
    <cofactor evidence="4">
        <name>Zn(2+)</name>
        <dbReference type="ChEBI" id="CHEBI:29105"/>
    </cofactor>
</comment>
<accession>A0A3P9JCA5</accession>
<dbReference type="PANTHER" id="PTHR18952">
    <property type="entry name" value="CARBONIC ANHYDRASE"/>
    <property type="match status" value="1"/>
</dbReference>
<evidence type="ECO:0000259" key="5">
    <source>
        <dbReference type="PROSITE" id="PS51144"/>
    </source>
</evidence>
<evidence type="ECO:0000256" key="1">
    <source>
        <dbReference type="ARBA" id="ARBA00010718"/>
    </source>
</evidence>
<evidence type="ECO:0000313" key="6">
    <source>
        <dbReference type="Ensembl" id="ENSORLP00015029671.1"/>
    </source>
</evidence>
<dbReference type="Ensembl" id="ENSORLT00015019190.1">
    <property type="protein sequence ID" value="ENSORLP00015029671.1"/>
    <property type="gene ID" value="ENSORLG00015012975.1"/>
</dbReference>
<organism evidence="6 7">
    <name type="scientific">Oryzias latipes</name>
    <name type="common">Japanese rice fish</name>
    <name type="synonym">Japanese killifish</name>
    <dbReference type="NCBI Taxonomy" id="8090"/>
    <lineage>
        <taxon>Eukaryota</taxon>
        <taxon>Metazoa</taxon>
        <taxon>Chordata</taxon>
        <taxon>Craniata</taxon>
        <taxon>Vertebrata</taxon>
        <taxon>Euteleostomi</taxon>
        <taxon>Actinopterygii</taxon>
        <taxon>Neopterygii</taxon>
        <taxon>Teleostei</taxon>
        <taxon>Neoteleostei</taxon>
        <taxon>Acanthomorphata</taxon>
        <taxon>Ovalentaria</taxon>
        <taxon>Atherinomorphae</taxon>
        <taxon>Beloniformes</taxon>
        <taxon>Adrianichthyidae</taxon>
        <taxon>Oryziinae</taxon>
        <taxon>Oryzias</taxon>
    </lineage>
</organism>
<dbReference type="PANTHER" id="PTHR18952:SF200">
    <property type="entry name" value="CARBONIC ANHYDRASE"/>
    <property type="match status" value="1"/>
</dbReference>
<reference evidence="6" key="3">
    <citation type="submission" date="2025-08" db="UniProtKB">
        <authorList>
            <consortium name="Ensembl"/>
        </authorList>
    </citation>
    <scope>IDENTIFICATION</scope>
    <source>
        <strain evidence="6">HSOK</strain>
    </source>
</reference>
<sequence length="335" mass="37442">SALQKKHMYKLIKNFNEMNGKSAFCYSSKPIPSQHPLYFSDHSPSHWKDMEGSSCGDSRQSPIDIQTSSVKSDPNLDSFIFQGFDSTQVIKSITNNGHTVTCELGDKLVNVSGGGLNGMYNVLQFHFHWGKADFINHPGSEHTVDGNRYPMEMHIVSMKDGLSSEQEDGYAVLGFFINVRSFRSWRTATIYVFHISNFVDQMVNVDQNISINGLIGNVDLSKYYRYMGSLTTPQCSEAVVWTLFHEPIPVNSTLIQMFPLMTSFVDIYRPTQDLNGRQVYTSASSVPMFLGKTLNPTLPLVGGWRQCLAAEPPSVCECVCAWVNGTVTVKRFGPS</sequence>
<comment type="catalytic activity">
    <reaction evidence="4">
        <text>hydrogencarbonate + H(+) = CO2 + H2O</text>
        <dbReference type="Rhea" id="RHEA:10748"/>
        <dbReference type="ChEBI" id="CHEBI:15377"/>
        <dbReference type="ChEBI" id="CHEBI:15378"/>
        <dbReference type="ChEBI" id="CHEBI:16526"/>
        <dbReference type="ChEBI" id="CHEBI:17544"/>
        <dbReference type="EC" id="4.2.1.1"/>
    </reaction>
</comment>
<dbReference type="SUPFAM" id="SSF51069">
    <property type="entry name" value="Carbonic anhydrase"/>
    <property type="match status" value="1"/>
</dbReference>
<protein>
    <recommendedName>
        <fullName evidence="4">Carbonic anhydrase</fullName>
        <ecNumber evidence="4">4.2.1.1</ecNumber>
    </recommendedName>
</protein>
<dbReference type="Proteomes" id="UP000265200">
    <property type="component" value="Chromosome 19"/>
</dbReference>
<evidence type="ECO:0000256" key="4">
    <source>
        <dbReference type="RuleBase" id="RU367011"/>
    </source>
</evidence>
<dbReference type="GO" id="GO:0004089">
    <property type="term" value="F:carbonate dehydratase activity"/>
    <property type="evidence" value="ECO:0007669"/>
    <property type="project" value="UniProtKB-UniRule"/>
</dbReference>
<evidence type="ECO:0000313" key="7">
    <source>
        <dbReference type="Proteomes" id="UP000265200"/>
    </source>
</evidence>
<keyword evidence="2 4" id="KW-0479">Metal-binding</keyword>
<dbReference type="PROSITE" id="PS51144">
    <property type="entry name" value="ALPHA_CA_2"/>
    <property type="match status" value="1"/>
</dbReference>
<proteinExistence type="inferred from homology"/>
<reference key="1">
    <citation type="journal article" date="2007" name="Nature">
        <title>The medaka draft genome and insights into vertebrate genome evolution.</title>
        <authorList>
            <person name="Kasahara M."/>
            <person name="Naruse K."/>
            <person name="Sasaki S."/>
            <person name="Nakatani Y."/>
            <person name="Qu W."/>
            <person name="Ahsan B."/>
            <person name="Yamada T."/>
            <person name="Nagayasu Y."/>
            <person name="Doi K."/>
            <person name="Kasai Y."/>
            <person name="Jindo T."/>
            <person name="Kobayashi D."/>
            <person name="Shimada A."/>
            <person name="Toyoda A."/>
            <person name="Kuroki Y."/>
            <person name="Fujiyama A."/>
            <person name="Sasaki T."/>
            <person name="Shimizu A."/>
            <person name="Asakawa S."/>
            <person name="Shimizu N."/>
            <person name="Hashimoto S."/>
            <person name="Yang J."/>
            <person name="Lee Y."/>
            <person name="Matsushima K."/>
            <person name="Sugano S."/>
            <person name="Sakaizumi M."/>
            <person name="Narita T."/>
            <person name="Ohishi K."/>
            <person name="Haga S."/>
            <person name="Ohta F."/>
            <person name="Nomoto H."/>
            <person name="Nogata K."/>
            <person name="Morishita T."/>
            <person name="Endo T."/>
            <person name="Shin-I T."/>
            <person name="Takeda H."/>
            <person name="Morishita S."/>
            <person name="Kohara Y."/>
        </authorList>
    </citation>
    <scope>NUCLEOTIDE SEQUENCE [LARGE SCALE GENOMIC DNA]</scope>
    <source>
        <strain>Hd-rR</strain>
    </source>
</reference>
<keyword evidence="4" id="KW-0456">Lyase</keyword>
<dbReference type="PROSITE" id="PS00162">
    <property type="entry name" value="ALPHA_CA_1"/>
    <property type="match status" value="1"/>
</dbReference>
<dbReference type="InterPro" id="IPR023561">
    <property type="entry name" value="Carbonic_anhydrase_a-class"/>
</dbReference>
<feature type="domain" description="Alpha-carbonic anhydrase" evidence="5">
    <location>
        <begin position="22"/>
        <end position="283"/>
    </location>
</feature>
<dbReference type="Gene3D" id="3.10.200.10">
    <property type="entry name" value="Alpha carbonic anhydrase"/>
    <property type="match status" value="1"/>
</dbReference>
<dbReference type="AlphaFoldDB" id="A0A3P9JCA5"/>